<keyword evidence="4" id="KW-1003">Cell membrane</keyword>
<dbReference type="Gene3D" id="3.30.450.160">
    <property type="match status" value="1"/>
</dbReference>
<dbReference type="Gene3D" id="3.30.565.10">
    <property type="entry name" value="Histidine kinase-like ATPase, C-terminal domain"/>
    <property type="match status" value="1"/>
</dbReference>
<dbReference type="FunFam" id="3.30.565.10:FF:000006">
    <property type="entry name" value="Sensor histidine kinase WalK"/>
    <property type="match status" value="1"/>
</dbReference>
<evidence type="ECO:0000256" key="14">
    <source>
        <dbReference type="SAM" id="Phobius"/>
    </source>
</evidence>
<feature type="transmembrane region" description="Helical" evidence="14">
    <location>
        <begin position="6"/>
        <end position="26"/>
    </location>
</feature>
<dbReference type="PRINTS" id="PR00344">
    <property type="entry name" value="BCTRLSENSOR"/>
</dbReference>
<dbReference type="InterPro" id="IPR003594">
    <property type="entry name" value="HATPase_dom"/>
</dbReference>
<evidence type="ECO:0000256" key="6">
    <source>
        <dbReference type="ARBA" id="ARBA00022679"/>
    </source>
</evidence>
<name>A0AA37WNE5_9GAMM</name>
<keyword evidence="13 14" id="KW-0472">Membrane</keyword>
<dbReference type="GO" id="GO:0000155">
    <property type="term" value="F:phosphorelay sensor kinase activity"/>
    <property type="evidence" value="ECO:0007669"/>
    <property type="project" value="InterPro"/>
</dbReference>
<keyword evidence="18" id="KW-1185">Reference proteome</keyword>
<dbReference type="CDD" id="cd06225">
    <property type="entry name" value="HAMP"/>
    <property type="match status" value="1"/>
</dbReference>
<gene>
    <name evidence="17" type="primary">cpxA</name>
    <name evidence="17" type="ORF">GCM10007877_18210</name>
</gene>
<keyword evidence="6" id="KW-0808">Transferase</keyword>
<organism evidence="17 18">
    <name type="scientific">Marinibactrum halimedae</name>
    <dbReference type="NCBI Taxonomy" id="1444977"/>
    <lineage>
        <taxon>Bacteria</taxon>
        <taxon>Pseudomonadati</taxon>
        <taxon>Pseudomonadota</taxon>
        <taxon>Gammaproteobacteria</taxon>
        <taxon>Cellvibrionales</taxon>
        <taxon>Cellvibrionaceae</taxon>
        <taxon>Marinibactrum</taxon>
    </lineage>
</organism>
<evidence type="ECO:0000256" key="7">
    <source>
        <dbReference type="ARBA" id="ARBA00022692"/>
    </source>
</evidence>
<dbReference type="Gene3D" id="6.10.340.10">
    <property type="match status" value="1"/>
</dbReference>
<evidence type="ECO:0000256" key="2">
    <source>
        <dbReference type="ARBA" id="ARBA00004651"/>
    </source>
</evidence>
<dbReference type="SMART" id="SM00388">
    <property type="entry name" value="HisKA"/>
    <property type="match status" value="1"/>
</dbReference>
<dbReference type="Pfam" id="PF02518">
    <property type="entry name" value="HATPase_c"/>
    <property type="match status" value="1"/>
</dbReference>
<proteinExistence type="predicted"/>
<dbReference type="Proteomes" id="UP001156870">
    <property type="component" value="Unassembled WGS sequence"/>
</dbReference>
<keyword evidence="9 17" id="KW-0418">Kinase</keyword>
<dbReference type="InterPro" id="IPR003661">
    <property type="entry name" value="HisK_dim/P_dom"/>
</dbReference>
<evidence type="ECO:0000256" key="9">
    <source>
        <dbReference type="ARBA" id="ARBA00022777"/>
    </source>
</evidence>
<dbReference type="SUPFAM" id="SSF55874">
    <property type="entry name" value="ATPase domain of HSP90 chaperone/DNA topoisomerase II/histidine kinase"/>
    <property type="match status" value="1"/>
</dbReference>
<evidence type="ECO:0000313" key="17">
    <source>
        <dbReference type="EMBL" id="GLS26106.1"/>
    </source>
</evidence>
<dbReference type="SUPFAM" id="SSF47384">
    <property type="entry name" value="Homodimeric domain of signal transducing histidine kinase"/>
    <property type="match status" value="1"/>
</dbReference>
<dbReference type="SUPFAM" id="SSF158472">
    <property type="entry name" value="HAMP domain-like"/>
    <property type="match status" value="1"/>
</dbReference>
<dbReference type="InterPro" id="IPR005467">
    <property type="entry name" value="His_kinase_dom"/>
</dbReference>
<dbReference type="EMBL" id="BSPD01000039">
    <property type="protein sequence ID" value="GLS26106.1"/>
    <property type="molecule type" value="Genomic_DNA"/>
</dbReference>
<keyword evidence="8" id="KW-0547">Nucleotide-binding</keyword>
<dbReference type="InterPro" id="IPR003660">
    <property type="entry name" value="HAMP_dom"/>
</dbReference>
<evidence type="ECO:0000256" key="11">
    <source>
        <dbReference type="ARBA" id="ARBA00022989"/>
    </source>
</evidence>
<dbReference type="PROSITE" id="PS50885">
    <property type="entry name" value="HAMP"/>
    <property type="match status" value="1"/>
</dbReference>
<evidence type="ECO:0000313" key="18">
    <source>
        <dbReference type="Proteomes" id="UP001156870"/>
    </source>
</evidence>
<dbReference type="SMART" id="SM00387">
    <property type="entry name" value="HATPase_c"/>
    <property type="match status" value="1"/>
</dbReference>
<accession>A0AA37WNE5</accession>
<evidence type="ECO:0000256" key="10">
    <source>
        <dbReference type="ARBA" id="ARBA00022840"/>
    </source>
</evidence>
<dbReference type="InterPro" id="IPR041124">
    <property type="entry name" value="AbfS_sensor"/>
</dbReference>
<feature type="domain" description="HAMP" evidence="16">
    <location>
        <begin position="174"/>
        <end position="229"/>
    </location>
</feature>
<dbReference type="SMART" id="SM00304">
    <property type="entry name" value="HAMP"/>
    <property type="match status" value="1"/>
</dbReference>
<dbReference type="CDD" id="cd00082">
    <property type="entry name" value="HisKA"/>
    <property type="match status" value="1"/>
</dbReference>
<evidence type="ECO:0000256" key="8">
    <source>
        <dbReference type="ARBA" id="ARBA00022741"/>
    </source>
</evidence>
<evidence type="ECO:0000256" key="13">
    <source>
        <dbReference type="ARBA" id="ARBA00023136"/>
    </source>
</evidence>
<comment type="catalytic activity">
    <reaction evidence="1">
        <text>ATP + protein L-histidine = ADP + protein N-phospho-L-histidine.</text>
        <dbReference type="EC" id="2.7.13.3"/>
    </reaction>
</comment>
<reference evidence="17 18" key="1">
    <citation type="journal article" date="2014" name="Int. J. Syst. Evol. Microbiol.">
        <title>Complete genome sequence of Corynebacterium casei LMG S-19264T (=DSM 44701T), isolated from a smear-ripened cheese.</title>
        <authorList>
            <consortium name="US DOE Joint Genome Institute (JGI-PGF)"/>
            <person name="Walter F."/>
            <person name="Albersmeier A."/>
            <person name="Kalinowski J."/>
            <person name="Ruckert C."/>
        </authorList>
    </citation>
    <scope>NUCLEOTIDE SEQUENCE [LARGE SCALE GENOMIC DNA]</scope>
    <source>
        <strain evidence="17 18">NBRC 110095</strain>
    </source>
</reference>
<evidence type="ECO:0000256" key="12">
    <source>
        <dbReference type="ARBA" id="ARBA00023012"/>
    </source>
</evidence>
<dbReference type="GO" id="GO:0005886">
    <property type="term" value="C:plasma membrane"/>
    <property type="evidence" value="ECO:0007669"/>
    <property type="project" value="UniProtKB-SubCell"/>
</dbReference>
<evidence type="ECO:0000256" key="1">
    <source>
        <dbReference type="ARBA" id="ARBA00000085"/>
    </source>
</evidence>
<keyword evidence="12" id="KW-0902">Two-component regulatory system</keyword>
<evidence type="ECO:0000256" key="5">
    <source>
        <dbReference type="ARBA" id="ARBA00022553"/>
    </source>
</evidence>
<evidence type="ECO:0000259" key="15">
    <source>
        <dbReference type="PROSITE" id="PS50109"/>
    </source>
</evidence>
<dbReference type="PANTHER" id="PTHR45528:SF1">
    <property type="entry name" value="SENSOR HISTIDINE KINASE CPXA"/>
    <property type="match status" value="1"/>
</dbReference>
<keyword evidence="10" id="KW-0067">ATP-binding</keyword>
<evidence type="ECO:0000256" key="4">
    <source>
        <dbReference type="ARBA" id="ARBA00022475"/>
    </source>
</evidence>
<dbReference type="EC" id="2.7.13.3" evidence="3"/>
<dbReference type="PANTHER" id="PTHR45528">
    <property type="entry name" value="SENSOR HISTIDINE KINASE CPXA"/>
    <property type="match status" value="1"/>
</dbReference>
<dbReference type="Pfam" id="PF00512">
    <property type="entry name" value="HisKA"/>
    <property type="match status" value="1"/>
</dbReference>
<comment type="subcellular location">
    <subcellularLocation>
        <location evidence="2">Cell membrane</location>
        <topology evidence="2">Multi-pass membrane protein</topology>
    </subcellularLocation>
</comment>
<feature type="domain" description="Histidine kinase" evidence="15">
    <location>
        <begin position="237"/>
        <end position="452"/>
    </location>
</feature>
<dbReference type="Pfam" id="PF00672">
    <property type="entry name" value="HAMP"/>
    <property type="match status" value="1"/>
</dbReference>
<dbReference type="InterPro" id="IPR004358">
    <property type="entry name" value="Sig_transdc_His_kin-like_C"/>
</dbReference>
<dbReference type="InterPro" id="IPR036890">
    <property type="entry name" value="HATPase_C_sf"/>
</dbReference>
<dbReference type="RefSeq" id="WP_232593006.1">
    <property type="nucleotide sequence ID" value="NZ_BSPD01000039.1"/>
</dbReference>
<protein>
    <recommendedName>
        <fullName evidence="3">histidine kinase</fullName>
        <ecNumber evidence="3">2.7.13.3</ecNumber>
    </recommendedName>
</protein>
<dbReference type="InterPro" id="IPR050398">
    <property type="entry name" value="HssS/ArlS-like"/>
</dbReference>
<keyword evidence="7 14" id="KW-0812">Transmembrane</keyword>
<dbReference type="Pfam" id="PF18225">
    <property type="entry name" value="AbfS_sensor"/>
    <property type="match status" value="1"/>
</dbReference>
<dbReference type="GO" id="GO:0005524">
    <property type="term" value="F:ATP binding"/>
    <property type="evidence" value="ECO:0007669"/>
    <property type="project" value="UniProtKB-KW"/>
</dbReference>
<dbReference type="Gene3D" id="1.10.287.130">
    <property type="match status" value="1"/>
</dbReference>
<sequence length="467" mass="52740">MTKTYLRVFLSFWLVTGLLLTCVFIYDSAYKRNPFTSIENTRDTITPAQKLLADFQITIANESLEGIQQTLELNPKRILQHLYVVDANNNDILNRPLPSQVESISAVLNDKTHDANLGKNIGRVITLVDGEAVKAITHINSNWRILFNVYARDNIPTLIMSVIISAIACWILAHKLSRDLNTLRNATRELASGDLSIRILPQFKGRTHELADLARDFDKMAAQLERSMLEQKRLIKDVSHELRSPLARLHVALSIAMRKSDSQLSMELEKIGAAADYLQDIITHILSIPVTEVDHLDMEDTIDLFGMIQSIIQQYRSEAWLKHVDLVLENHAQHALVRTQGNVLSSVFENIIRNAIHYTHEVTDIVVTFRQKSDQLLHINVSDHGSGVPEEDLDRIFQPFYRSDSARSRTSGGYGLGLAIAERTVRLHQGTIQATNLPEGGLSIDVFLPMALIDVTENEEHENLIEH</sequence>
<dbReference type="PROSITE" id="PS50109">
    <property type="entry name" value="HIS_KIN"/>
    <property type="match status" value="1"/>
</dbReference>
<keyword evidence="5" id="KW-0597">Phosphoprotein</keyword>
<evidence type="ECO:0000259" key="16">
    <source>
        <dbReference type="PROSITE" id="PS50885"/>
    </source>
</evidence>
<comment type="caution">
    <text evidence="17">The sequence shown here is derived from an EMBL/GenBank/DDBJ whole genome shotgun (WGS) entry which is preliminary data.</text>
</comment>
<dbReference type="AlphaFoldDB" id="A0AA37WNE5"/>
<feature type="transmembrane region" description="Helical" evidence="14">
    <location>
        <begin position="154"/>
        <end position="173"/>
    </location>
</feature>
<evidence type="ECO:0000256" key="3">
    <source>
        <dbReference type="ARBA" id="ARBA00012438"/>
    </source>
</evidence>
<dbReference type="InterPro" id="IPR036097">
    <property type="entry name" value="HisK_dim/P_sf"/>
</dbReference>
<keyword evidence="11 14" id="KW-1133">Transmembrane helix</keyword>